<dbReference type="InterPro" id="IPR036890">
    <property type="entry name" value="HATPase_C_sf"/>
</dbReference>
<protein>
    <recommendedName>
        <fullName evidence="2">histidine kinase</fullName>
        <ecNumber evidence="2">2.7.13.3</ecNumber>
    </recommendedName>
</protein>
<dbReference type="SUPFAM" id="SSF55781">
    <property type="entry name" value="GAF domain-like"/>
    <property type="match status" value="1"/>
</dbReference>
<evidence type="ECO:0000256" key="5">
    <source>
        <dbReference type="ARBA" id="ARBA00022777"/>
    </source>
</evidence>
<proteinExistence type="predicted"/>
<dbReference type="CDD" id="cd00082">
    <property type="entry name" value="HisKA"/>
    <property type="match status" value="1"/>
</dbReference>
<dbReference type="SUPFAM" id="SSF47384">
    <property type="entry name" value="Homodimeric domain of signal transducing histidine kinase"/>
    <property type="match status" value="1"/>
</dbReference>
<dbReference type="InterPro" id="IPR027417">
    <property type="entry name" value="P-loop_NTPase"/>
</dbReference>
<evidence type="ECO:0000313" key="11">
    <source>
        <dbReference type="Proteomes" id="UP000217289"/>
    </source>
</evidence>
<dbReference type="SUPFAM" id="SSF56112">
    <property type="entry name" value="Protein kinase-like (PK-like)"/>
    <property type="match status" value="1"/>
</dbReference>
<dbReference type="PANTHER" id="PTHR43711:SF1">
    <property type="entry name" value="HISTIDINE KINASE 1"/>
    <property type="match status" value="1"/>
</dbReference>
<dbReference type="InterPro" id="IPR041664">
    <property type="entry name" value="AAA_16"/>
</dbReference>
<dbReference type="Gene3D" id="1.10.510.10">
    <property type="entry name" value="Transferase(Phosphotransferase) domain 1"/>
    <property type="match status" value="1"/>
</dbReference>
<dbReference type="Gene3D" id="1.10.287.130">
    <property type="match status" value="1"/>
</dbReference>
<comment type="catalytic activity">
    <reaction evidence="1">
        <text>ATP + protein L-histidine = ADP + protein N-phospho-L-histidine.</text>
        <dbReference type="EC" id="2.7.13.3"/>
    </reaction>
</comment>
<dbReference type="SMART" id="SM00388">
    <property type="entry name" value="HisKA"/>
    <property type="match status" value="1"/>
</dbReference>
<accession>A0A250IQD4</accession>
<dbReference type="PROSITE" id="PS50109">
    <property type="entry name" value="HIS_KIN"/>
    <property type="match status" value="1"/>
</dbReference>
<evidence type="ECO:0000256" key="4">
    <source>
        <dbReference type="ARBA" id="ARBA00022679"/>
    </source>
</evidence>
<feature type="coiled-coil region" evidence="7">
    <location>
        <begin position="1480"/>
        <end position="1507"/>
    </location>
</feature>
<dbReference type="Pfam" id="PF00512">
    <property type="entry name" value="HisKA"/>
    <property type="match status" value="1"/>
</dbReference>
<dbReference type="InterPro" id="IPR000719">
    <property type="entry name" value="Prot_kinase_dom"/>
</dbReference>
<dbReference type="InterPro" id="IPR029016">
    <property type="entry name" value="GAF-like_dom_sf"/>
</dbReference>
<dbReference type="SMART" id="SM00220">
    <property type="entry name" value="S_TKc"/>
    <property type="match status" value="1"/>
</dbReference>
<dbReference type="GO" id="GO:0005524">
    <property type="term" value="F:ATP binding"/>
    <property type="evidence" value="ECO:0007669"/>
    <property type="project" value="InterPro"/>
</dbReference>
<dbReference type="InterPro" id="IPR003661">
    <property type="entry name" value="HisK_dim/P_dom"/>
</dbReference>
<dbReference type="RefSeq" id="WP_095981487.1">
    <property type="nucleotide sequence ID" value="NZ_CP022163.1"/>
</dbReference>
<dbReference type="SUPFAM" id="SSF55874">
    <property type="entry name" value="ATPase domain of HSP90 chaperone/DNA topoisomerase II/histidine kinase"/>
    <property type="match status" value="1"/>
</dbReference>
<dbReference type="Gene3D" id="3.30.565.10">
    <property type="entry name" value="Histidine kinase-like ATPase, C-terminal domain"/>
    <property type="match status" value="1"/>
</dbReference>
<keyword evidence="5" id="KW-0418">Kinase</keyword>
<dbReference type="KEGG" id="mbd:MEBOL_006948"/>
<dbReference type="InterPro" id="IPR050736">
    <property type="entry name" value="Sensor_HK_Regulatory"/>
</dbReference>
<dbReference type="Gene3D" id="1.25.40.10">
    <property type="entry name" value="Tetratricopeptide repeat domain"/>
    <property type="match status" value="1"/>
</dbReference>
<dbReference type="Pfam" id="PF00069">
    <property type="entry name" value="Pkinase"/>
    <property type="match status" value="1"/>
</dbReference>
<keyword evidence="7" id="KW-0175">Coiled coil</keyword>
<keyword evidence="11" id="KW-1185">Reference proteome</keyword>
<dbReference type="Proteomes" id="UP000217289">
    <property type="component" value="Chromosome"/>
</dbReference>
<keyword evidence="6" id="KW-0902">Two-component regulatory system</keyword>
<evidence type="ECO:0000256" key="3">
    <source>
        <dbReference type="ARBA" id="ARBA00022553"/>
    </source>
</evidence>
<dbReference type="InterPro" id="IPR004358">
    <property type="entry name" value="Sig_transdc_His_kin-like_C"/>
</dbReference>
<dbReference type="SUPFAM" id="SSF52540">
    <property type="entry name" value="P-loop containing nucleoside triphosphate hydrolases"/>
    <property type="match status" value="1"/>
</dbReference>
<keyword evidence="3" id="KW-0597">Phosphoprotein</keyword>
<dbReference type="GO" id="GO:0000155">
    <property type="term" value="F:phosphorelay sensor kinase activity"/>
    <property type="evidence" value="ECO:0007669"/>
    <property type="project" value="InterPro"/>
</dbReference>
<dbReference type="InterPro" id="IPR011990">
    <property type="entry name" value="TPR-like_helical_dom_sf"/>
</dbReference>
<reference evidence="10 11" key="1">
    <citation type="submission" date="2017-06" db="EMBL/GenBank/DDBJ databases">
        <authorList>
            <person name="Kim H.J."/>
            <person name="Triplett B.A."/>
        </authorList>
    </citation>
    <scope>NUCLEOTIDE SEQUENCE [LARGE SCALE GENOMIC DNA]</scope>
    <source>
        <strain evidence="10 11">DSM 14713</strain>
    </source>
</reference>
<evidence type="ECO:0000256" key="7">
    <source>
        <dbReference type="SAM" id="Coils"/>
    </source>
</evidence>
<dbReference type="SMART" id="SM00387">
    <property type="entry name" value="HATPase_c"/>
    <property type="match status" value="1"/>
</dbReference>
<dbReference type="Gene3D" id="3.30.450.40">
    <property type="match status" value="1"/>
</dbReference>
<evidence type="ECO:0000313" key="10">
    <source>
        <dbReference type="EMBL" id="ATB33450.1"/>
    </source>
</evidence>
<dbReference type="EC" id="2.7.13.3" evidence="2"/>
<evidence type="ECO:0000256" key="1">
    <source>
        <dbReference type="ARBA" id="ARBA00000085"/>
    </source>
</evidence>
<name>A0A250IQD4_9BACT</name>
<feature type="domain" description="Histidine kinase" evidence="9">
    <location>
        <begin position="1448"/>
        <end position="1665"/>
    </location>
</feature>
<dbReference type="OrthoDB" id="5476122at2"/>
<dbReference type="EMBL" id="CP022163">
    <property type="protein sequence ID" value="ATB33450.1"/>
    <property type="molecule type" value="Genomic_DNA"/>
</dbReference>
<keyword evidence="4" id="KW-0808">Transferase</keyword>
<evidence type="ECO:0000256" key="6">
    <source>
        <dbReference type="ARBA" id="ARBA00023012"/>
    </source>
</evidence>
<dbReference type="InterPro" id="IPR011009">
    <property type="entry name" value="Kinase-like_dom_sf"/>
</dbReference>
<dbReference type="PROSITE" id="PS50011">
    <property type="entry name" value="PROTEIN_KINASE_DOM"/>
    <property type="match status" value="1"/>
</dbReference>
<dbReference type="PRINTS" id="PR00344">
    <property type="entry name" value="BCTRLSENSOR"/>
</dbReference>
<evidence type="ECO:0000256" key="2">
    <source>
        <dbReference type="ARBA" id="ARBA00012438"/>
    </source>
</evidence>
<dbReference type="PANTHER" id="PTHR43711">
    <property type="entry name" value="TWO-COMPONENT HISTIDINE KINASE"/>
    <property type="match status" value="1"/>
</dbReference>
<dbReference type="Pfam" id="PF13191">
    <property type="entry name" value="AAA_16"/>
    <property type="match status" value="1"/>
</dbReference>
<evidence type="ECO:0000259" key="9">
    <source>
        <dbReference type="PROSITE" id="PS50109"/>
    </source>
</evidence>
<sequence length="1665" mass="181609">MNPDVTRPPDSNAQKSSSLLLGGRFLKSRCLHQQGALQTWQGIDLSTGASVVVRTVPLDALEDGAVERMRRDDAVLRDLRSPWLRPPLDCGLDGALLFRVTPSAPHATMEERLALGPLSVTEALQLGRGLLRALHEAHAQGISHRHLAPSRVVIDPEKTFESVALIDFGLALEDFQEQSLLALPLTALHYLSSEQLGLMAGESGPASDLYAVGMMLFECLAGTLPFQGASLGELLQQHLRTVPELRARGLCVPRALEQVVQHLLCEDPRERYQSAAAALADLDAIATELERGSSEPSVVVGRLERHPRLTEPAFLGRSPELRELEHALSGARQGHGGLVLLEAVSGGGKTMLLKELERRALARGARVFRGQAVDQDAPQPLQTLLGILCELELAARSLPALAQSLRALAGTQIGAALSKYMRLKSPWLAELLTAPASAPLGPENQREWCAAKSLATVLGSLGDAKTPALVLLDDCQWADGLTLKALAMVSAPSEEGAGTQPFFTVVAAFRTEAVPEEHPLRRMAPLRHVSLAPFAASDLRGMAESMAGPLPEEALELVVRRSEGNPFMAAALVRGLVECGALEPTASGWLVQPERLAEVRSSRRAAALLLRRLELLSEETWDLLTAGAVLGRQFEIGLAAVLARRSPEQAIPALEEARRRHLLWVDSSQGHATFAHDRIREALLEHLSASESHALHLTAALELERQAPERSFALAWHFEAAGELTRAWPYALKSAEVARNEHALDLAERYYRLADAGAESADGVTRMAILEGLGDVLLFRSAFEEAERSYRRAQAFATSRLDQARIEGQRGEVALQQRHCLPDAARLMKRALGLLGRKVPGSPLAHFLCLLWEALLLVLRPLWPKEPSRLLEGEPLLAARLYMRLALTYWFSSGSTAAIIWTLRGWNIAERYAPTPELATALTHQGAALALLVQLIPRVPQVLVDWALVQSKKRFQQALVLREAFGDVFAHGTTLYLYQFVLLNCARYEESIEAGRGALHLMRQAGVGSEGAAAIVQYFIGTALCLRGELTRAVELGQSMHRQASERGDGLMRICGLDLWSMASGGQVPAELIATERGHLSPGQRDCFVGEHLPLRAEGLRLLRAGEPGQAAALLGQVVQHERSSSLRLPLFLAWTQSQLVMALRQQAAQVPALLFSRRAELLHEARGVARRVLRHASPFQEVLAPTLRELGLMAAMEGKNMRARRYFNRSLAIAERLGMRYERAQTLLARAELGAVLGWPGAAQDAAAGEEALQPMRAALEPVTATAPQASLSLVDRFPRLLEAGRALASALTEESVRASLREAALGLLRGETCVLIEVTPTGLSVAGGPGQTVWPFIHRARELKQPVVPSTEELENAGEGLTRSALCAPVLVRGRVAILFCATNHKLAGAFGPQEVRIAEFIATLAGAALENTQGFAEVNALSEERGRLYEQAQAALRKRDEFLAVASHELRTPFTPMRLYLQGLINSLRNPDRTASLESWVTKLETANQRLRRLARLVEDLFDVSRLEHGKVSMRLEEVDLAALTAEGVDRWREELRRVKCDVTLEAPVPVMGHWDALRLEQVIDNLLGNAVKYGPGGPIILRVTREGAVARLTVQDRGMGIALEDQARIFERFERAVSENYGGFGLGLWISREVVRAHGGHIRVESTPGQGATFTVELPLG</sequence>
<organism evidence="10 11">
    <name type="scientific">Melittangium boletus DSM 14713</name>
    <dbReference type="NCBI Taxonomy" id="1294270"/>
    <lineage>
        <taxon>Bacteria</taxon>
        <taxon>Pseudomonadati</taxon>
        <taxon>Myxococcota</taxon>
        <taxon>Myxococcia</taxon>
        <taxon>Myxococcales</taxon>
        <taxon>Cystobacterineae</taxon>
        <taxon>Archangiaceae</taxon>
        <taxon>Melittangium</taxon>
    </lineage>
</organism>
<feature type="domain" description="Protein kinase" evidence="8">
    <location>
        <begin position="25"/>
        <end position="309"/>
    </location>
</feature>
<gene>
    <name evidence="10" type="ORF">MEBOL_006948</name>
</gene>
<dbReference type="Pfam" id="PF02518">
    <property type="entry name" value="HATPase_c"/>
    <property type="match status" value="1"/>
</dbReference>
<dbReference type="InterPro" id="IPR005467">
    <property type="entry name" value="His_kinase_dom"/>
</dbReference>
<dbReference type="FunFam" id="3.30.565.10:FF:000006">
    <property type="entry name" value="Sensor histidine kinase WalK"/>
    <property type="match status" value="1"/>
</dbReference>
<dbReference type="InterPro" id="IPR036097">
    <property type="entry name" value="HisK_dim/P_sf"/>
</dbReference>
<dbReference type="CDD" id="cd00075">
    <property type="entry name" value="HATPase"/>
    <property type="match status" value="1"/>
</dbReference>
<dbReference type="InterPro" id="IPR003594">
    <property type="entry name" value="HATPase_dom"/>
</dbReference>
<evidence type="ECO:0000259" key="8">
    <source>
        <dbReference type="PROSITE" id="PS50011"/>
    </source>
</evidence>